<comment type="caution">
    <text evidence="2">The sequence shown here is derived from an EMBL/GenBank/DDBJ whole genome shotgun (WGS) entry which is preliminary data.</text>
</comment>
<protein>
    <recommendedName>
        <fullName evidence="1">VWFA domain-containing protein</fullName>
    </recommendedName>
</protein>
<dbReference type="InterPro" id="IPR002035">
    <property type="entry name" value="VWF_A"/>
</dbReference>
<dbReference type="PROSITE" id="PS50234">
    <property type="entry name" value="VWFA"/>
    <property type="match status" value="1"/>
</dbReference>
<name>A0A645BBV2_9ZZZZ</name>
<dbReference type="SUPFAM" id="SSF53300">
    <property type="entry name" value="vWA-like"/>
    <property type="match status" value="1"/>
</dbReference>
<dbReference type="SMART" id="SM00327">
    <property type="entry name" value="VWA"/>
    <property type="match status" value="1"/>
</dbReference>
<evidence type="ECO:0000313" key="2">
    <source>
        <dbReference type="EMBL" id="MPM62576.1"/>
    </source>
</evidence>
<dbReference type="Gene3D" id="3.40.50.410">
    <property type="entry name" value="von Willebrand factor, type A domain"/>
    <property type="match status" value="2"/>
</dbReference>
<dbReference type="InterPro" id="IPR036465">
    <property type="entry name" value="vWFA_dom_sf"/>
</dbReference>
<dbReference type="Pfam" id="PF00092">
    <property type="entry name" value="VWA"/>
    <property type="match status" value="1"/>
</dbReference>
<organism evidence="2">
    <name type="scientific">bioreactor metagenome</name>
    <dbReference type="NCBI Taxonomy" id="1076179"/>
    <lineage>
        <taxon>unclassified sequences</taxon>
        <taxon>metagenomes</taxon>
        <taxon>ecological metagenomes</taxon>
    </lineage>
</organism>
<sequence length="461" mass="51705">MKKISAILLFALLSLGVAAQSGSEEKEKVITTRILFLFDASQSMYGRWQSDMKITIARKIMSDLLDSLQDIPNLELALRCYGHTKDYPPQDCDDTRLEVPFGPDNIEKIKYKLKTISPRGTTPIAYSLEKAGGDFPTCANCRNIIILITDGLEECNGDPCAVSLALQKKGIILKPFIIGIGKSFKEQFDCVGTYFDATTEKQFSTALNIVISQALNSTTCQVNLLDTRGNPTETNVNMTFYDKVSGLPKYNFVHSLNNKGFPDTLVIDPLLNYRIQIHTIPPVFIDSLELTPGKHTVVGVPAPQGYLEIKTQGSSSQSRNPILCIVRENGQMNTLNAQFMYTREKYLCGMYDLEVMTLPRTFIEDVRIDQSTTTFVEIPSAGTTIFQFPASGYGSLYLRKDNKLDWVYNFRGTGEQEVLMLQPGDYFAVFRSKYQTRSMLTIEKNFTVKSATTTKVNMSMF</sequence>
<dbReference type="AlphaFoldDB" id="A0A645BBV2"/>
<feature type="domain" description="VWFA" evidence="1">
    <location>
        <begin position="33"/>
        <end position="215"/>
    </location>
</feature>
<gene>
    <name evidence="2" type="ORF">SDC9_109451</name>
</gene>
<accession>A0A645BBV2</accession>
<proteinExistence type="predicted"/>
<reference evidence="2" key="1">
    <citation type="submission" date="2019-08" db="EMBL/GenBank/DDBJ databases">
        <authorList>
            <person name="Kucharzyk K."/>
            <person name="Murdoch R.W."/>
            <person name="Higgins S."/>
            <person name="Loffler F."/>
        </authorList>
    </citation>
    <scope>NUCLEOTIDE SEQUENCE</scope>
</reference>
<evidence type="ECO:0000259" key="1">
    <source>
        <dbReference type="PROSITE" id="PS50234"/>
    </source>
</evidence>
<dbReference type="EMBL" id="VSSQ01018940">
    <property type="protein sequence ID" value="MPM62576.1"/>
    <property type="molecule type" value="Genomic_DNA"/>
</dbReference>